<evidence type="ECO:0000259" key="1">
    <source>
        <dbReference type="Pfam" id="PF05899"/>
    </source>
</evidence>
<accession>A0ABU5EFM6</accession>
<dbReference type="RefSeq" id="WP_320509470.1">
    <property type="nucleotide sequence ID" value="NZ_JAXCLW010000004.1"/>
</dbReference>
<gene>
    <name evidence="2" type="ORF">SMD27_16300</name>
</gene>
<dbReference type="Gene3D" id="2.60.120.10">
    <property type="entry name" value="Jelly Rolls"/>
    <property type="match status" value="1"/>
</dbReference>
<dbReference type="InterPro" id="IPR011051">
    <property type="entry name" value="RmlC_Cupin_sf"/>
</dbReference>
<dbReference type="InterPro" id="IPR014710">
    <property type="entry name" value="RmlC-like_jellyroll"/>
</dbReference>
<protein>
    <submittedName>
        <fullName evidence="2">Cupin domain-containing protein</fullName>
    </submittedName>
</protein>
<dbReference type="Proteomes" id="UP001279642">
    <property type="component" value="Unassembled WGS sequence"/>
</dbReference>
<organism evidence="2 3">
    <name type="scientific">Dongia soli</name>
    <dbReference type="NCBI Taxonomy" id="600628"/>
    <lineage>
        <taxon>Bacteria</taxon>
        <taxon>Pseudomonadati</taxon>
        <taxon>Pseudomonadota</taxon>
        <taxon>Alphaproteobacteria</taxon>
        <taxon>Rhodospirillales</taxon>
        <taxon>Dongiaceae</taxon>
        <taxon>Dongia</taxon>
    </lineage>
</organism>
<comment type="caution">
    <text evidence="2">The sequence shown here is derived from an EMBL/GenBank/DDBJ whole genome shotgun (WGS) entry which is preliminary data.</text>
</comment>
<dbReference type="PANTHER" id="PTHR40943">
    <property type="entry name" value="CYTOPLASMIC PROTEIN-RELATED"/>
    <property type="match status" value="1"/>
</dbReference>
<keyword evidence="3" id="KW-1185">Reference proteome</keyword>
<dbReference type="InterPro" id="IPR008579">
    <property type="entry name" value="UGlyAH_Cupin_dom"/>
</dbReference>
<dbReference type="SUPFAM" id="SSF51182">
    <property type="entry name" value="RmlC-like cupins"/>
    <property type="match status" value="1"/>
</dbReference>
<evidence type="ECO:0000313" key="3">
    <source>
        <dbReference type="Proteomes" id="UP001279642"/>
    </source>
</evidence>
<feature type="domain" description="(S)-ureidoglycine aminohydrolase cupin" evidence="1">
    <location>
        <begin position="49"/>
        <end position="119"/>
    </location>
</feature>
<evidence type="ECO:0000313" key="2">
    <source>
        <dbReference type="EMBL" id="MDY0884406.1"/>
    </source>
</evidence>
<reference evidence="2 3" key="1">
    <citation type="journal article" date="2016" name="Antonie Van Leeuwenhoek">
        <title>Dongia soli sp. nov., isolated from soil from Dokdo, Korea.</title>
        <authorList>
            <person name="Kim D.U."/>
            <person name="Lee H."/>
            <person name="Kim H."/>
            <person name="Kim S.G."/>
            <person name="Ka J.O."/>
        </authorList>
    </citation>
    <scope>NUCLEOTIDE SEQUENCE [LARGE SCALE GENOMIC DNA]</scope>
    <source>
        <strain evidence="2 3">D78</strain>
    </source>
</reference>
<name>A0ABU5EFM6_9PROT</name>
<proteinExistence type="predicted"/>
<dbReference type="Pfam" id="PF05899">
    <property type="entry name" value="Cupin_3"/>
    <property type="match status" value="1"/>
</dbReference>
<dbReference type="PANTHER" id="PTHR40943:SF1">
    <property type="entry name" value="CYTOPLASMIC PROTEIN"/>
    <property type="match status" value="1"/>
</dbReference>
<sequence>MTDAVSMTIDSIVPIVPNPAKGFVPPLSDYKVLSANWVEREFHCAEVATDRVTVGFWTGEPGHIVLDPWRYTEVCSILTGRIAIVDPQGGRREFGPGDGFVVPKGFVGEWLTLEPSSKIFLAIY</sequence>
<dbReference type="EMBL" id="JAXCLW010000004">
    <property type="protein sequence ID" value="MDY0884406.1"/>
    <property type="molecule type" value="Genomic_DNA"/>
</dbReference>